<dbReference type="FunFam" id="1.10.510.10:FF:000499">
    <property type="entry name" value="Serine/threonine-protein kinase KIC1"/>
    <property type="match status" value="1"/>
</dbReference>
<evidence type="ECO:0000256" key="9">
    <source>
        <dbReference type="ARBA" id="ARBA00048679"/>
    </source>
</evidence>
<dbReference type="SMART" id="SM00220">
    <property type="entry name" value="S_TKc"/>
    <property type="match status" value="1"/>
</dbReference>
<evidence type="ECO:0000256" key="10">
    <source>
        <dbReference type="PROSITE-ProRule" id="PRU10141"/>
    </source>
</evidence>
<keyword evidence="3" id="KW-0723">Serine/threonine-protein kinase</keyword>
<feature type="binding site" evidence="10">
    <location>
        <position position="40"/>
    </location>
    <ligand>
        <name>ATP</name>
        <dbReference type="ChEBI" id="CHEBI:30616"/>
    </ligand>
</feature>
<dbReference type="PROSITE" id="PS50011">
    <property type="entry name" value="PROTEIN_KINASE_DOM"/>
    <property type="match status" value="1"/>
</dbReference>
<dbReference type="GO" id="GO:0031505">
    <property type="term" value="P:fungal-type cell wall organization"/>
    <property type="evidence" value="ECO:0007669"/>
    <property type="project" value="UniProtKB-ARBA"/>
</dbReference>
<evidence type="ECO:0000256" key="3">
    <source>
        <dbReference type="ARBA" id="ARBA00022527"/>
    </source>
</evidence>
<dbReference type="GO" id="GO:0004674">
    <property type="term" value="F:protein serine/threonine kinase activity"/>
    <property type="evidence" value="ECO:0007669"/>
    <property type="project" value="UniProtKB-KW"/>
</dbReference>
<dbReference type="InterPro" id="IPR050629">
    <property type="entry name" value="STE20/SPS1-PAK"/>
</dbReference>
<evidence type="ECO:0000256" key="5">
    <source>
        <dbReference type="ARBA" id="ARBA00022741"/>
    </source>
</evidence>
<keyword evidence="4" id="KW-0808">Transferase</keyword>
<evidence type="ECO:0000256" key="8">
    <source>
        <dbReference type="ARBA" id="ARBA00047899"/>
    </source>
</evidence>
<sequence length="478" mass="55338">MNKFVSPTQIYSIKECVGRGNFGDVYKAQDNRTGNLVAIKVVNLEYTDEDIDLLAQEIFFLAELKNPYIINYINTVIEDVSMWIIMEYCGGGSCADLIKYCYKTGLPDIKVSFIIRNVLYGLQYLHDQKRIHRDIKAANILLTDQGQIKIGDFGVSGKITSTLKRDTFVGTPYWMAPEVISKDFNDGYDEKADIWSLGITTYELLKGLPPLSKYEPMKVIAHLVKRKSPRLHGMFNSFTKDFISLCLIKDPFERPKTSTLIKSDFIEFYMDHINDIKEDVNICQSIKVRDTHLFNRQPKFSIKDKFYNTLTQSKELIWDFNSINDNSPLQELTTATTETTTSDTDNNWSPITEIMNNETITPITQESDTQRSFKKLKQYNPYELNSGMMDIDSEENSDTNINNNEDNQLTNLDYFKNVISYCLLRMGDRAKDTETKQRVIDLLQKFNETEQNVPGLSEVFMEEIMLRMERINTYLMNK</sequence>
<evidence type="ECO:0000313" key="12">
    <source>
        <dbReference type="EMBL" id="KAG0669586.1"/>
    </source>
</evidence>
<dbReference type="Gene3D" id="1.10.510.10">
    <property type="entry name" value="Transferase(Phosphotransferase) domain 1"/>
    <property type="match status" value="1"/>
</dbReference>
<proteinExistence type="inferred from homology"/>
<comment type="catalytic activity">
    <reaction evidence="8">
        <text>L-threonyl-[protein] + ATP = O-phospho-L-threonyl-[protein] + ADP + H(+)</text>
        <dbReference type="Rhea" id="RHEA:46608"/>
        <dbReference type="Rhea" id="RHEA-COMP:11060"/>
        <dbReference type="Rhea" id="RHEA-COMP:11605"/>
        <dbReference type="ChEBI" id="CHEBI:15378"/>
        <dbReference type="ChEBI" id="CHEBI:30013"/>
        <dbReference type="ChEBI" id="CHEBI:30616"/>
        <dbReference type="ChEBI" id="CHEBI:61977"/>
        <dbReference type="ChEBI" id="CHEBI:456216"/>
        <dbReference type="EC" id="2.7.11.1"/>
    </reaction>
</comment>
<dbReference type="GO" id="GO:0005524">
    <property type="term" value="F:ATP binding"/>
    <property type="evidence" value="ECO:0007669"/>
    <property type="project" value="UniProtKB-UniRule"/>
</dbReference>
<comment type="catalytic activity">
    <reaction evidence="9">
        <text>L-seryl-[protein] + ATP = O-phospho-L-seryl-[protein] + ADP + H(+)</text>
        <dbReference type="Rhea" id="RHEA:17989"/>
        <dbReference type="Rhea" id="RHEA-COMP:9863"/>
        <dbReference type="Rhea" id="RHEA-COMP:11604"/>
        <dbReference type="ChEBI" id="CHEBI:15378"/>
        <dbReference type="ChEBI" id="CHEBI:29999"/>
        <dbReference type="ChEBI" id="CHEBI:30616"/>
        <dbReference type="ChEBI" id="CHEBI:83421"/>
        <dbReference type="ChEBI" id="CHEBI:456216"/>
        <dbReference type="EC" id="2.7.11.1"/>
    </reaction>
</comment>
<dbReference type="OrthoDB" id="248923at2759"/>
<keyword evidence="6" id="KW-0418">Kinase</keyword>
<dbReference type="InterPro" id="IPR017441">
    <property type="entry name" value="Protein_kinase_ATP_BS"/>
</dbReference>
<dbReference type="PROSITE" id="PS00107">
    <property type="entry name" value="PROTEIN_KINASE_ATP"/>
    <property type="match status" value="1"/>
</dbReference>
<dbReference type="EC" id="2.7.11.1" evidence="2"/>
<evidence type="ECO:0000256" key="2">
    <source>
        <dbReference type="ARBA" id="ARBA00012513"/>
    </source>
</evidence>
<dbReference type="Pfam" id="PF00069">
    <property type="entry name" value="Pkinase"/>
    <property type="match status" value="1"/>
</dbReference>
<gene>
    <name evidence="12" type="primary">SPS1</name>
    <name evidence="12" type="ORF">C6P45_003576</name>
</gene>
<dbReference type="InterPro" id="IPR011009">
    <property type="entry name" value="Kinase-like_dom_sf"/>
</dbReference>
<dbReference type="SUPFAM" id="SSF56112">
    <property type="entry name" value="Protein kinase-like (PK-like)"/>
    <property type="match status" value="1"/>
</dbReference>
<accession>A0A9P7BAY5</accession>
<evidence type="ECO:0000256" key="7">
    <source>
        <dbReference type="ARBA" id="ARBA00022840"/>
    </source>
</evidence>
<evidence type="ECO:0000313" key="13">
    <source>
        <dbReference type="Proteomes" id="UP000750334"/>
    </source>
</evidence>
<protein>
    <recommendedName>
        <fullName evidence="2">non-specific serine/threonine protein kinase</fullName>
        <ecNumber evidence="2">2.7.11.1</ecNumber>
    </recommendedName>
</protein>
<keyword evidence="13" id="KW-1185">Reference proteome</keyword>
<keyword evidence="5 10" id="KW-0547">Nucleotide-binding</keyword>
<evidence type="ECO:0000256" key="4">
    <source>
        <dbReference type="ARBA" id="ARBA00022679"/>
    </source>
</evidence>
<evidence type="ECO:0000259" key="11">
    <source>
        <dbReference type="PROSITE" id="PS50011"/>
    </source>
</evidence>
<dbReference type="EMBL" id="PUHR01000038">
    <property type="protein sequence ID" value="KAG0669586.1"/>
    <property type="molecule type" value="Genomic_DNA"/>
</dbReference>
<comment type="caution">
    <text evidence="12">The sequence shown here is derived from an EMBL/GenBank/DDBJ whole genome shotgun (WGS) entry which is preliminary data.</text>
</comment>
<dbReference type="Proteomes" id="UP000750334">
    <property type="component" value="Unassembled WGS sequence"/>
</dbReference>
<dbReference type="GO" id="GO:0005737">
    <property type="term" value="C:cytoplasm"/>
    <property type="evidence" value="ECO:0007669"/>
    <property type="project" value="TreeGrafter"/>
</dbReference>
<dbReference type="PANTHER" id="PTHR48012">
    <property type="entry name" value="STERILE20-LIKE KINASE, ISOFORM B-RELATED"/>
    <property type="match status" value="1"/>
</dbReference>
<comment type="similarity">
    <text evidence="1">Belongs to the protein kinase superfamily. STE Ser/Thr protein kinase family. STE20 subfamily.</text>
</comment>
<evidence type="ECO:0000256" key="6">
    <source>
        <dbReference type="ARBA" id="ARBA00022777"/>
    </source>
</evidence>
<name>A0A9P7BAY5_MAUEX</name>
<organism evidence="12 13">
    <name type="scientific">Maudiozyma exigua</name>
    <name type="common">Yeast</name>
    <name type="synonym">Kazachstania exigua</name>
    <dbReference type="NCBI Taxonomy" id="34358"/>
    <lineage>
        <taxon>Eukaryota</taxon>
        <taxon>Fungi</taxon>
        <taxon>Dikarya</taxon>
        <taxon>Ascomycota</taxon>
        <taxon>Saccharomycotina</taxon>
        <taxon>Saccharomycetes</taxon>
        <taxon>Saccharomycetales</taxon>
        <taxon>Saccharomycetaceae</taxon>
        <taxon>Maudiozyma</taxon>
    </lineage>
</organism>
<keyword evidence="7 10" id="KW-0067">ATP-binding</keyword>
<dbReference type="InterPro" id="IPR000719">
    <property type="entry name" value="Prot_kinase_dom"/>
</dbReference>
<reference evidence="12 13" key="1">
    <citation type="submission" date="2020-11" db="EMBL/GenBank/DDBJ databases">
        <title>Kefir isolates.</title>
        <authorList>
            <person name="Marcisauskas S."/>
            <person name="Kim Y."/>
            <person name="Blasche S."/>
        </authorList>
    </citation>
    <scope>NUCLEOTIDE SEQUENCE [LARGE SCALE GENOMIC DNA]</scope>
    <source>
        <strain evidence="12 13">OG2</strain>
    </source>
</reference>
<dbReference type="PANTHER" id="PTHR48012:SF10">
    <property type="entry name" value="FI20177P1"/>
    <property type="match status" value="1"/>
</dbReference>
<dbReference type="AlphaFoldDB" id="A0A9P7BAY5"/>
<evidence type="ECO:0000256" key="1">
    <source>
        <dbReference type="ARBA" id="ARBA00008874"/>
    </source>
</evidence>
<feature type="domain" description="Protein kinase" evidence="11">
    <location>
        <begin position="11"/>
        <end position="266"/>
    </location>
</feature>